<dbReference type="OrthoDB" id="9802793at2"/>
<dbReference type="RefSeq" id="WP_006987306.1">
    <property type="nucleotide sequence ID" value="NZ_JH594605.1"/>
</dbReference>
<dbReference type="GO" id="GO:0016810">
    <property type="term" value="F:hydrolase activity, acting on carbon-nitrogen (but not peptide) bonds"/>
    <property type="evidence" value="ECO:0007669"/>
    <property type="project" value="InterPro"/>
</dbReference>
<protein>
    <submittedName>
        <fullName evidence="3">Amidohydrolase</fullName>
    </submittedName>
</protein>
<gene>
    <name evidence="3" type="ORF">Gilli_0264</name>
</gene>
<sequence>MKFKILILTLFLAHSSLQAQEYFPDNKGVKAKNNNYMVFENAKIHVDPNTIIENGMFAVRNGKITAIGKSIVVPENSIRIDLKGKEVYPSFIDIYSEFGIKEPTRAGNENGEPQYEANREGYYWNDHIRPENKAIEHFSFNKEEAEKLHKNGFGVVNTHVADGIIRGSGILVALKPEGTEGERIISDRSAQYLSFEKSNQSRQLYPTSIMGAMALLRQTYLDASWYAQGKSKNKDLALEALNRNKDLVQIFKTDDLLDELRADKVGDDSGVQYVIFGSGNEFEKLDEIKNTNATIIVPLNFPEAYDLEDPFMANYVSLQDMKRWNQAPTNLKMLAQKGIPFVLTTHNLKDEKKFKPNLLKAVEYGLDKKAALAALTTTPAKIIGQENKLGVLKEGAWANFLITSGDFFDKETVLYENWVLGERAMLENMNVVDLRGTYSLKVDENQYELKISGKPNDPKAEVKLGDKKIKSKLSYDDTWINLLLSSPDSTKTEFTRLQAKVTSKSDEISGKAILNNGSETTFTAVKTKPAADDSDKKEKEIKVFEVLPVTFPNMAYGNTSLPKQENILFKNATVWTNTEQGILENTDVLISNGKISAIGKDLNAGNTRVIDATGKHLTAGIIDEHSHLAASAINESGHNSTAEVTMEDVIDPNDINIYRNLAGGVTTIQLLHGSANPIGGRSAILKLKWGAPAQDMIFKEAPKFIKFALGENVKQSNRSSANRFPQTRMGVEQVFIDYFGRAKQYEQEKKNDKNFRKDLEMETLVEILNGERYVSSHSYVQSEINMLMKVAEAFDFRINTFTHILEGYKVADKMKEHGVGASTFSDWWAYKYEVKDAIPYNAAIMYDAGLTVAINSDDSEMSRRLNQEAAKTVKYGGVPEEEAWKFVTLNPAKLMHIEQYVGSVQTGRDADVVLWSGHPLSIYTKAEKTLIEGAVYFDLEKDKAMREEIELQKNLLTGQMLSAKNGGEKTRPVSPKEEQHIHCNTLEIH</sequence>
<dbReference type="PANTHER" id="PTHR43135">
    <property type="entry name" value="ALPHA-D-RIBOSE 1-METHYLPHOSPHONATE 5-TRIPHOSPHATE DIPHOSPHATASE"/>
    <property type="match status" value="1"/>
</dbReference>
<dbReference type="STRING" id="865937.Gilli_0264"/>
<evidence type="ECO:0000313" key="3">
    <source>
        <dbReference type="EMBL" id="EHQ04414.1"/>
    </source>
</evidence>
<dbReference type="SUPFAM" id="SSF51556">
    <property type="entry name" value="Metallo-dependent hydrolases"/>
    <property type="match status" value="1"/>
</dbReference>
<dbReference type="Gene3D" id="3.20.20.140">
    <property type="entry name" value="Metal-dependent hydrolases"/>
    <property type="match status" value="2"/>
</dbReference>
<feature type="domain" description="Amidohydrolase-related" evidence="2">
    <location>
        <begin position="842"/>
        <end position="928"/>
    </location>
</feature>
<keyword evidence="1" id="KW-0732">Signal</keyword>
<organism evidence="3 4">
    <name type="scientific">Gillisia limnaea (strain DSM 15749 / LMG 21470 / R-8282)</name>
    <dbReference type="NCBI Taxonomy" id="865937"/>
    <lineage>
        <taxon>Bacteria</taxon>
        <taxon>Pseudomonadati</taxon>
        <taxon>Bacteroidota</taxon>
        <taxon>Flavobacteriia</taxon>
        <taxon>Flavobacteriales</taxon>
        <taxon>Flavobacteriaceae</taxon>
        <taxon>Gillisia</taxon>
    </lineage>
</organism>
<feature type="chain" id="PRO_5003560599" evidence="1">
    <location>
        <begin position="20"/>
        <end position="989"/>
    </location>
</feature>
<dbReference type="SUPFAM" id="SSF51338">
    <property type="entry name" value="Composite domain of metallo-dependent hydrolases"/>
    <property type="match status" value="2"/>
</dbReference>
<dbReference type="PANTHER" id="PTHR43135:SF3">
    <property type="entry name" value="ALPHA-D-RIBOSE 1-METHYLPHOSPHONATE 5-TRIPHOSPHATE DIPHOSPHATASE"/>
    <property type="match status" value="1"/>
</dbReference>
<dbReference type="Gene3D" id="2.30.40.10">
    <property type="entry name" value="Urease, subunit C, domain 1"/>
    <property type="match status" value="2"/>
</dbReference>
<keyword evidence="3" id="KW-0378">Hydrolase</keyword>
<dbReference type="CDD" id="cd01309">
    <property type="entry name" value="Met_dep_hydrolase_C"/>
    <property type="match status" value="1"/>
</dbReference>
<dbReference type="EMBL" id="JH594605">
    <property type="protein sequence ID" value="EHQ04414.1"/>
    <property type="molecule type" value="Genomic_DNA"/>
</dbReference>
<dbReference type="Proteomes" id="UP000003844">
    <property type="component" value="Unassembled WGS sequence"/>
</dbReference>
<dbReference type="InterPro" id="IPR011059">
    <property type="entry name" value="Metal-dep_hydrolase_composite"/>
</dbReference>
<feature type="signal peptide" evidence="1">
    <location>
        <begin position="1"/>
        <end position="19"/>
    </location>
</feature>
<dbReference type="eggNOG" id="COG1228">
    <property type="taxonomic scope" value="Bacteria"/>
</dbReference>
<proteinExistence type="predicted"/>
<dbReference type="InterPro" id="IPR032466">
    <property type="entry name" value="Metal_Hydrolase"/>
</dbReference>
<dbReference type="AlphaFoldDB" id="H2BR95"/>
<keyword evidence="4" id="KW-1185">Reference proteome</keyword>
<dbReference type="InterPro" id="IPR006680">
    <property type="entry name" value="Amidohydro-rel"/>
</dbReference>
<accession>H2BR95</accession>
<evidence type="ECO:0000259" key="2">
    <source>
        <dbReference type="Pfam" id="PF01979"/>
    </source>
</evidence>
<reference evidence="4" key="1">
    <citation type="journal article" date="2012" name="Stand. Genomic Sci.">
        <title>Genome sequence of the Antarctic rhodopsins-containing flavobacterium Gillisia limnaea type strain (R-8282(T)).</title>
        <authorList>
            <person name="Riedel T."/>
            <person name="Held B."/>
            <person name="Nolan M."/>
            <person name="Lucas S."/>
            <person name="Lapidus A."/>
            <person name="Tice H."/>
            <person name="Del Rio T.G."/>
            <person name="Cheng J.F."/>
            <person name="Han C."/>
            <person name="Tapia R."/>
            <person name="Goodwin L.A."/>
            <person name="Pitluck S."/>
            <person name="Liolios K."/>
            <person name="Mavromatis K."/>
            <person name="Pagani I."/>
            <person name="Ivanova N."/>
            <person name="Mikhailova N."/>
            <person name="Pati A."/>
            <person name="Chen A."/>
            <person name="Palaniappan K."/>
            <person name="Land M."/>
            <person name="Rohde M."/>
            <person name="Tindall B.J."/>
            <person name="Detter J.C."/>
            <person name="Goker M."/>
            <person name="Bristow J."/>
            <person name="Eisen J.A."/>
            <person name="Markowitz V."/>
            <person name="Hugenholtz P."/>
            <person name="Kyrpides N.C."/>
            <person name="Klenk H.P."/>
            <person name="Woyke T."/>
        </authorList>
    </citation>
    <scope>NUCLEOTIDE SEQUENCE [LARGE SCALE GENOMIC DNA]</scope>
    <source>
        <strain evidence="4">DSM 15749 / LMG 21470 / R-8282</strain>
    </source>
</reference>
<evidence type="ECO:0000313" key="4">
    <source>
        <dbReference type="Proteomes" id="UP000003844"/>
    </source>
</evidence>
<dbReference type="HOGENOM" id="CLU_004881_0_0_10"/>
<dbReference type="Pfam" id="PF01979">
    <property type="entry name" value="Amidohydro_1"/>
    <property type="match status" value="1"/>
</dbReference>
<evidence type="ECO:0000256" key="1">
    <source>
        <dbReference type="SAM" id="SignalP"/>
    </source>
</evidence>
<name>H2BR95_GILLR</name>
<dbReference type="InterPro" id="IPR051781">
    <property type="entry name" value="Metallo-dep_Hydrolase"/>
</dbReference>